<feature type="transmembrane region" description="Helical" evidence="3">
    <location>
        <begin position="20"/>
        <end position="40"/>
    </location>
</feature>
<protein>
    <submittedName>
        <fullName evidence="5">Nitrate/nitrite sensor protein NarX</fullName>
        <ecNumber evidence="5">2.7.13.3</ecNumber>
    </submittedName>
</protein>
<dbReference type="SMART" id="SM00331">
    <property type="entry name" value="PP2C_SIG"/>
    <property type="match status" value="1"/>
</dbReference>
<dbReference type="PANTHER" id="PTHR43156">
    <property type="entry name" value="STAGE II SPORULATION PROTEIN E-RELATED"/>
    <property type="match status" value="1"/>
</dbReference>
<dbReference type="RefSeq" id="WP_057953563.1">
    <property type="nucleotide sequence ID" value="NZ_CP013118.1"/>
</dbReference>
<evidence type="ECO:0000256" key="1">
    <source>
        <dbReference type="ARBA" id="ARBA00022801"/>
    </source>
</evidence>
<dbReference type="SMART" id="SM00304">
    <property type="entry name" value="HAMP"/>
    <property type="match status" value="1"/>
</dbReference>
<dbReference type="STRING" id="1307839.L21SP5_02544"/>
<feature type="domain" description="HAMP" evidence="4">
    <location>
        <begin position="332"/>
        <end position="384"/>
    </location>
</feature>
<dbReference type="Gene3D" id="3.60.40.10">
    <property type="entry name" value="PPM-type phosphatase domain"/>
    <property type="match status" value="1"/>
</dbReference>
<dbReference type="OrthoDB" id="9763484at2"/>
<keyword evidence="3" id="KW-0812">Transmembrane</keyword>
<dbReference type="InterPro" id="IPR003660">
    <property type="entry name" value="HAMP_dom"/>
</dbReference>
<keyword evidence="6" id="KW-1185">Reference proteome</keyword>
<keyword evidence="1" id="KW-0378">Hydrolase</keyword>
<dbReference type="PANTHER" id="PTHR43156:SF9">
    <property type="entry name" value="HAMP DOMAIN-CONTAINING PROTEIN"/>
    <property type="match status" value="1"/>
</dbReference>
<dbReference type="EMBL" id="CP013118">
    <property type="protein sequence ID" value="ALO16168.1"/>
    <property type="molecule type" value="Genomic_DNA"/>
</dbReference>
<name>A0A0S2I1B6_9BACT</name>
<evidence type="ECO:0000259" key="4">
    <source>
        <dbReference type="PROSITE" id="PS50885"/>
    </source>
</evidence>
<gene>
    <name evidence="5" type="primary">narX</name>
    <name evidence="5" type="ORF">L21SP5_02544</name>
</gene>
<dbReference type="CDD" id="cd06225">
    <property type="entry name" value="HAMP"/>
    <property type="match status" value="1"/>
</dbReference>
<dbReference type="Pfam" id="PF00672">
    <property type="entry name" value="HAMP"/>
    <property type="match status" value="1"/>
</dbReference>
<proteinExistence type="predicted"/>
<reference evidence="5 6" key="1">
    <citation type="submission" date="2015-11" db="EMBL/GenBank/DDBJ databases">
        <title>Description and complete genome sequence of a novel strain predominating in hypersaline microbial mats and representing a new family of the Bacteriodetes phylum.</title>
        <authorList>
            <person name="Spring S."/>
            <person name="Bunk B."/>
            <person name="Sproer C."/>
            <person name="Klenk H.-P."/>
        </authorList>
    </citation>
    <scope>NUCLEOTIDE SEQUENCE [LARGE SCALE GENOMIC DNA]</scope>
    <source>
        <strain evidence="5 6">L21-Spi-D4</strain>
    </source>
</reference>
<dbReference type="GO" id="GO:0007165">
    <property type="term" value="P:signal transduction"/>
    <property type="evidence" value="ECO:0007669"/>
    <property type="project" value="InterPro"/>
</dbReference>
<dbReference type="SUPFAM" id="SSF158472">
    <property type="entry name" value="HAMP domain-like"/>
    <property type="match status" value="1"/>
</dbReference>
<dbReference type="PROSITE" id="PS50885">
    <property type="entry name" value="HAMP"/>
    <property type="match status" value="1"/>
</dbReference>
<evidence type="ECO:0000256" key="3">
    <source>
        <dbReference type="SAM" id="Phobius"/>
    </source>
</evidence>
<dbReference type="Gene3D" id="6.10.340.10">
    <property type="match status" value="1"/>
</dbReference>
<accession>A0A0S2I1B6</accession>
<keyword evidence="3" id="KW-1133">Transmembrane helix</keyword>
<organism evidence="5 6">
    <name type="scientific">Salinivirga cyanobacteriivorans</name>
    <dbReference type="NCBI Taxonomy" id="1307839"/>
    <lineage>
        <taxon>Bacteria</taxon>
        <taxon>Pseudomonadati</taxon>
        <taxon>Bacteroidota</taxon>
        <taxon>Bacteroidia</taxon>
        <taxon>Bacteroidales</taxon>
        <taxon>Salinivirgaceae</taxon>
        <taxon>Salinivirga</taxon>
    </lineage>
</organism>
<dbReference type="AlphaFoldDB" id="A0A0S2I1B6"/>
<dbReference type="InterPro" id="IPR036457">
    <property type="entry name" value="PPM-type-like_dom_sf"/>
</dbReference>
<dbReference type="Proteomes" id="UP000064893">
    <property type="component" value="Chromosome"/>
</dbReference>
<dbReference type="EC" id="2.7.13.3" evidence="5"/>
<dbReference type="InterPro" id="IPR052016">
    <property type="entry name" value="Bact_Sigma-Reg"/>
</dbReference>
<feature type="coiled-coil region" evidence="2">
    <location>
        <begin position="383"/>
        <end position="428"/>
    </location>
</feature>
<dbReference type="GO" id="GO:0016791">
    <property type="term" value="F:phosphatase activity"/>
    <property type="evidence" value="ECO:0007669"/>
    <property type="project" value="TreeGrafter"/>
</dbReference>
<evidence type="ECO:0000313" key="5">
    <source>
        <dbReference type="EMBL" id="ALO16168.1"/>
    </source>
</evidence>
<evidence type="ECO:0000313" key="6">
    <source>
        <dbReference type="Proteomes" id="UP000064893"/>
    </source>
</evidence>
<dbReference type="SUPFAM" id="SSF81606">
    <property type="entry name" value="PP2C-like"/>
    <property type="match status" value="1"/>
</dbReference>
<dbReference type="GO" id="GO:0016020">
    <property type="term" value="C:membrane"/>
    <property type="evidence" value="ECO:0007669"/>
    <property type="project" value="InterPro"/>
</dbReference>
<keyword evidence="3" id="KW-0472">Membrane</keyword>
<keyword evidence="2" id="KW-0175">Coiled coil</keyword>
<dbReference type="Pfam" id="PF07228">
    <property type="entry name" value="SpoIIE"/>
    <property type="match status" value="1"/>
</dbReference>
<dbReference type="GO" id="GO:0004673">
    <property type="term" value="F:protein histidine kinase activity"/>
    <property type="evidence" value="ECO:0007669"/>
    <property type="project" value="UniProtKB-EC"/>
</dbReference>
<sequence>MDNKTNKKRRRYTTIFKQLILNVIFPVVVALVALASLNYYQTQTILHDANQTKNYIISNEIKHIMELQDVGLEAIEEQKNQNLKKYSYKLVEEYFANTKNIEEANLKTIREELGMDPNYYDIYVINKQGIVVNTTFDKDLNLNFFDFGREHKQYLLKIFEEGKFVSERFAIEASTKRLKKFTYHPTLDNKYIIELGSYSTKADKLIKRIQSILETIAEKEANIISVDLFISEEAPFSLTNNTITPRDSMMLSKTFASKDTNTIKVPTDTAALYYEYIYMERENTDLYKKSVIRIVSDRSRDKQILSNELIKSISISLVTILLVIIIIYYKTKVITSPIKRLVANVNRIAKGDLTDRALIEGSNEIATLSKHFNRMIERIEEYYNVLEQKVADRTKEIEQQKEEITAQRDSLADKNQRIEVAYKKIEEQNLHITDSIKYAEQIQKALLPPEKVLLDSFPDSFVLFKPKDIVSGDFYWTRRIEDKRIFVAADCTGHGVPGAFMSLLGISSLNEIVTADSSDDAAKILDRLRKYIKKSLRQTGKEKEQKDGIDLSLCIYAPEKKKLLCAGANNSIVLIRDNEIELIKADRMPIGIYRKEHPFTNHEIDVKDGDIIYMFSDGYQDQFGGPEGRKFLAKNFRKLLLKVHGLPLEQQRKEIDITIKNWMKDEEQVDDILVVGLKL</sequence>
<dbReference type="InterPro" id="IPR001932">
    <property type="entry name" value="PPM-type_phosphatase-like_dom"/>
</dbReference>
<evidence type="ECO:0000256" key="2">
    <source>
        <dbReference type="SAM" id="Coils"/>
    </source>
</evidence>
<keyword evidence="5" id="KW-0808">Transferase</keyword>
<dbReference type="KEGG" id="blq:L21SP5_02544"/>